<keyword evidence="3" id="KW-1185">Reference proteome</keyword>
<dbReference type="EMBL" id="JARIHO010000008">
    <property type="protein sequence ID" value="KAJ7357239.1"/>
    <property type="molecule type" value="Genomic_DNA"/>
</dbReference>
<evidence type="ECO:0000313" key="3">
    <source>
        <dbReference type="Proteomes" id="UP001218218"/>
    </source>
</evidence>
<evidence type="ECO:0000256" key="1">
    <source>
        <dbReference type="SAM" id="MobiDB-lite"/>
    </source>
</evidence>
<feature type="compositionally biased region" description="Basic and acidic residues" evidence="1">
    <location>
        <begin position="70"/>
        <end position="85"/>
    </location>
</feature>
<dbReference type="AlphaFoldDB" id="A0AAD7AFN3"/>
<dbReference type="Proteomes" id="UP001218218">
    <property type="component" value="Unassembled WGS sequence"/>
</dbReference>
<gene>
    <name evidence="2" type="ORF">DFH08DRAFT_478450</name>
</gene>
<proteinExistence type="predicted"/>
<feature type="compositionally biased region" description="Acidic residues" evidence="1">
    <location>
        <begin position="86"/>
        <end position="96"/>
    </location>
</feature>
<evidence type="ECO:0000313" key="2">
    <source>
        <dbReference type="EMBL" id="KAJ7357239.1"/>
    </source>
</evidence>
<sequence length="96" mass="10717">MSRSITVEYTINPPASSGQSYELSTTKKHEFAIRGSLAESGQSEHYKSLREGIAQARQEVGEELTAWRDAVGKAELNKETKKPQTDDEEDEEENDA</sequence>
<reference evidence="2" key="1">
    <citation type="submission" date="2023-03" db="EMBL/GenBank/DDBJ databases">
        <title>Massive genome expansion in bonnet fungi (Mycena s.s.) driven by repeated elements and novel gene families across ecological guilds.</title>
        <authorList>
            <consortium name="Lawrence Berkeley National Laboratory"/>
            <person name="Harder C.B."/>
            <person name="Miyauchi S."/>
            <person name="Viragh M."/>
            <person name="Kuo A."/>
            <person name="Thoen E."/>
            <person name="Andreopoulos B."/>
            <person name="Lu D."/>
            <person name="Skrede I."/>
            <person name="Drula E."/>
            <person name="Henrissat B."/>
            <person name="Morin E."/>
            <person name="Kohler A."/>
            <person name="Barry K."/>
            <person name="LaButti K."/>
            <person name="Morin E."/>
            <person name="Salamov A."/>
            <person name="Lipzen A."/>
            <person name="Mereny Z."/>
            <person name="Hegedus B."/>
            <person name="Baldrian P."/>
            <person name="Stursova M."/>
            <person name="Weitz H."/>
            <person name="Taylor A."/>
            <person name="Grigoriev I.V."/>
            <person name="Nagy L.G."/>
            <person name="Martin F."/>
            <person name="Kauserud H."/>
        </authorList>
    </citation>
    <scope>NUCLEOTIDE SEQUENCE</scope>
    <source>
        <strain evidence="2">CBHHK002</strain>
    </source>
</reference>
<feature type="region of interest" description="Disordered" evidence="1">
    <location>
        <begin position="70"/>
        <end position="96"/>
    </location>
</feature>
<protein>
    <submittedName>
        <fullName evidence="2">Uncharacterized protein</fullName>
    </submittedName>
</protein>
<organism evidence="2 3">
    <name type="scientific">Mycena albidolilacea</name>
    <dbReference type="NCBI Taxonomy" id="1033008"/>
    <lineage>
        <taxon>Eukaryota</taxon>
        <taxon>Fungi</taxon>
        <taxon>Dikarya</taxon>
        <taxon>Basidiomycota</taxon>
        <taxon>Agaricomycotina</taxon>
        <taxon>Agaricomycetes</taxon>
        <taxon>Agaricomycetidae</taxon>
        <taxon>Agaricales</taxon>
        <taxon>Marasmiineae</taxon>
        <taxon>Mycenaceae</taxon>
        <taxon>Mycena</taxon>
    </lineage>
</organism>
<name>A0AAD7AFN3_9AGAR</name>
<accession>A0AAD7AFN3</accession>
<comment type="caution">
    <text evidence="2">The sequence shown here is derived from an EMBL/GenBank/DDBJ whole genome shotgun (WGS) entry which is preliminary data.</text>
</comment>
<feature type="region of interest" description="Disordered" evidence="1">
    <location>
        <begin position="1"/>
        <end position="23"/>
    </location>
</feature>